<dbReference type="InterPro" id="IPR011701">
    <property type="entry name" value="MFS"/>
</dbReference>
<reference evidence="10 11" key="1">
    <citation type="submission" date="2024-09" db="EMBL/GenBank/DDBJ databases">
        <title>Rethinking Asexuality: The Enigmatic Case of Functional Sexual Genes in Lepraria (Stereocaulaceae).</title>
        <authorList>
            <person name="Doellman M."/>
            <person name="Sun Y."/>
            <person name="Barcenas-Pena A."/>
            <person name="Lumbsch H.T."/>
            <person name="Grewe F."/>
        </authorList>
    </citation>
    <scope>NUCLEOTIDE SEQUENCE [LARGE SCALE GENOMIC DNA]</scope>
    <source>
        <strain evidence="10 11">Grewe 0041</strain>
    </source>
</reference>
<feature type="transmembrane region" description="Helical" evidence="8">
    <location>
        <begin position="164"/>
        <end position="182"/>
    </location>
</feature>
<evidence type="ECO:0000256" key="5">
    <source>
        <dbReference type="ARBA" id="ARBA00022989"/>
    </source>
</evidence>
<evidence type="ECO:0000256" key="7">
    <source>
        <dbReference type="SAM" id="MobiDB-lite"/>
    </source>
</evidence>
<evidence type="ECO:0000259" key="9">
    <source>
        <dbReference type="PROSITE" id="PS50850"/>
    </source>
</evidence>
<evidence type="ECO:0000256" key="1">
    <source>
        <dbReference type="ARBA" id="ARBA00004141"/>
    </source>
</evidence>
<gene>
    <name evidence="10" type="ORF">ABVK25_007496</name>
</gene>
<keyword evidence="3" id="KW-0813">Transport</keyword>
<evidence type="ECO:0000256" key="4">
    <source>
        <dbReference type="ARBA" id="ARBA00022692"/>
    </source>
</evidence>
<feature type="region of interest" description="Disordered" evidence="7">
    <location>
        <begin position="106"/>
        <end position="157"/>
    </location>
</feature>
<dbReference type="PROSITE" id="PS50850">
    <property type="entry name" value="MFS"/>
    <property type="match status" value="1"/>
</dbReference>
<dbReference type="PANTHER" id="PTHR23501:SF12">
    <property type="entry name" value="MAJOR FACILITATOR SUPERFAMILY (MFS) PROFILE DOMAIN-CONTAINING PROTEIN-RELATED"/>
    <property type="match status" value="1"/>
</dbReference>
<sequence>MASHVEAHSILLSVGRTLAGGNYGGNTSVGKHWPICPFYGAIRPFIYSMTSFLSLLSCLVSNLPLRSSLHFKFSFQPWEPKSILEAQQLSFATHPGQIKFVRNTMSTSSDPAPFLDEKQHASPPSSTNNSLPDTNESSNTDGALAEKGPEATEPPVSPRPVKGVLWALVVVAILSSTFLFSLDNTVVADVQPTIVRQFGSVNKLTWLSVGYLLGSTTTNLLWGQVYTQFDARWVYILCVALFEAGSAICGAAPNMNALIIGRVICGLGGGGMYTGVMVLLSANTTEQERPSYFGEPFPTFHAGKGIVDIVQASQASPGAPVLVSAQLSEVLSPTHQPPGAGPST</sequence>
<dbReference type="Proteomes" id="UP001590951">
    <property type="component" value="Unassembled WGS sequence"/>
</dbReference>
<accession>A0ABR4B4T5</accession>
<evidence type="ECO:0000256" key="3">
    <source>
        <dbReference type="ARBA" id="ARBA00022448"/>
    </source>
</evidence>
<feature type="compositionally biased region" description="Polar residues" evidence="7">
    <location>
        <begin position="122"/>
        <end position="141"/>
    </location>
</feature>
<evidence type="ECO:0000313" key="11">
    <source>
        <dbReference type="Proteomes" id="UP001590951"/>
    </source>
</evidence>
<feature type="domain" description="Major facilitator superfamily (MFS) profile" evidence="9">
    <location>
        <begin position="169"/>
        <end position="344"/>
    </location>
</feature>
<proteinExistence type="inferred from homology"/>
<comment type="similarity">
    <text evidence="2">Belongs to the major facilitator superfamily. TCR/Tet family.</text>
</comment>
<dbReference type="Gene3D" id="1.20.1250.20">
    <property type="entry name" value="MFS general substrate transporter like domains"/>
    <property type="match status" value="1"/>
</dbReference>
<dbReference type="PANTHER" id="PTHR23501">
    <property type="entry name" value="MAJOR FACILITATOR SUPERFAMILY"/>
    <property type="match status" value="1"/>
</dbReference>
<feature type="transmembrane region" description="Helical" evidence="8">
    <location>
        <begin position="204"/>
        <end position="222"/>
    </location>
</feature>
<feature type="transmembrane region" description="Helical" evidence="8">
    <location>
        <begin position="234"/>
        <end position="253"/>
    </location>
</feature>
<protein>
    <recommendedName>
        <fullName evidence="9">Major facilitator superfamily (MFS) profile domain-containing protein</fullName>
    </recommendedName>
</protein>
<evidence type="ECO:0000313" key="10">
    <source>
        <dbReference type="EMBL" id="KAL2052337.1"/>
    </source>
</evidence>
<comment type="caution">
    <text evidence="10">The sequence shown here is derived from an EMBL/GenBank/DDBJ whole genome shotgun (WGS) entry which is preliminary data.</text>
</comment>
<evidence type="ECO:0000256" key="2">
    <source>
        <dbReference type="ARBA" id="ARBA00007520"/>
    </source>
</evidence>
<comment type="subcellular location">
    <subcellularLocation>
        <location evidence="1">Membrane</location>
        <topology evidence="1">Multi-pass membrane protein</topology>
    </subcellularLocation>
</comment>
<keyword evidence="6 8" id="KW-0472">Membrane</keyword>
<evidence type="ECO:0000256" key="6">
    <source>
        <dbReference type="ARBA" id="ARBA00023136"/>
    </source>
</evidence>
<dbReference type="SUPFAM" id="SSF103473">
    <property type="entry name" value="MFS general substrate transporter"/>
    <property type="match status" value="1"/>
</dbReference>
<name>A0ABR4B4T5_9LECA</name>
<dbReference type="Pfam" id="PF07690">
    <property type="entry name" value="MFS_1"/>
    <property type="match status" value="1"/>
</dbReference>
<dbReference type="InterPro" id="IPR020846">
    <property type="entry name" value="MFS_dom"/>
</dbReference>
<evidence type="ECO:0000256" key="8">
    <source>
        <dbReference type="SAM" id="Phobius"/>
    </source>
</evidence>
<dbReference type="InterPro" id="IPR036259">
    <property type="entry name" value="MFS_trans_sf"/>
</dbReference>
<feature type="transmembrane region" description="Helical" evidence="8">
    <location>
        <begin position="45"/>
        <end position="65"/>
    </location>
</feature>
<dbReference type="EMBL" id="JBHFEH010000028">
    <property type="protein sequence ID" value="KAL2052337.1"/>
    <property type="molecule type" value="Genomic_DNA"/>
</dbReference>
<organism evidence="10 11">
    <name type="scientific">Lepraria finkii</name>
    <dbReference type="NCBI Taxonomy" id="1340010"/>
    <lineage>
        <taxon>Eukaryota</taxon>
        <taxon>Fungi</taxon>
        <taxon>Dikarya</taxon>
        <taxon>Ascomycota</taxon>
        <taxon>Pezizomycotina</taxon>
        <taxon>Lecanoromycetes</taxon>
        <taxon>OSLEUM clade</taxon>
        <taxon>Lecanoromycetidae</taxon>
        <taxon>Lecanorales</taxon>
        <taxon>Lecanorineae</taxon>
        <taxon>Stereocaulaceae</taxon>
        <taxon>Lepraria</taxon>
    </lineage>
</organism>
<feature type="transmembrane region" description="Helical" evidence="8">
    <location>
        <begin position="259"/>
        <end position="280"/>
    </location>
</feature>
<keyword evidence="11" id="KW-1185">Reference proteome</keyword>
<keyword evidence="4 8" id="KW-0812">Transmembrane</keyword>
<keyword evidence="5 8" id="KW-1133">Transmembrane helix</keyword>